<feature type="compositionally biased region" description="Polar residues" evidence="1">
    <location>
        <begin position="164"/>
        <end position="175"/>
    </location>
</feature>
<dbReference type="AlphaFoldDB" id="A0A0B2VVY4"/>
<name>A0A0B2VVY4_TOXCA</name>
<proteinExistence type="predicted"/>
<accession>A0A0B2VVY4</accession>
<keyword evidence="2" id="KW-1133">Transmembrane helix</keyword>
<evidence type="ECO:0000313" key="3">
    <source>
        <dbReference type="EMBL" id="KHN85517.1"/>
    </source>
</evidence>
<evidence type="ECO:0000256" key="2">
    <source>
        <dbReference type="SAM" id="Phobius"/>
    </source>
</evidence>
<feature type="transmembrane region" description="Helical" evidence="2">
    <location>
        <begin position="42"/>
        <end position="64"/>
    </location>
</feature>
<keyword evidence="2" id="KW-0812">Transmembrane</keyword>
<dbReference type="STRING" id="6265.A0A0B2VVY4"/>
<evidence type="ECO:0000256" key="1">
    <source>
        <dbReference type="SAM" id="MobiDB-lite"/>
    </source>
</evidence>
<gene>
    <name evidence="3" type="ORF">Tcan_13301</name>
</gene>
<keyword evidence="2" id="KW-0472">Membrane</keyword>
<feature type="transmembrane region" description="Helical" evidence="2">
    <location>
        <begin position="112"/>
        <end position="133"/>
    </location>
</feature>
<dbReference type="EMBL" id="JPKZ01000761">
    <property type="protein sequence ID" value="KHN85517.1"/>
    <property type="molecule type" value="Genomic_DNA"/>
</dbReference>
<keyword evidence="4" id="KW-1185">Reference proteome</keyword>
<dbReference type="OrthoDB" id="10578111at2759"/>
<feature type="region of interest" description="Disordered" evidence="1">
    <location>
        <begin position="164"/>
        <end position="268"/>
    </location>
</feature>
<feature type="compositionally biased region" description="Basic residues" evidence="1">
    <location>
        <begin position="220"/>
        <end position="249"/>
    </location>
</feature>
<protein>
    <submittedName>
        <fullName evidence="3">Uncharacterized protein</fullName>
    </submittedName>
</protein>
<feature type="transmembrane region" description="Helical" evidence="2">
    <location>
        <begin position="76"/>
        <end position="100"/>
    </location>
</feature>
<feature type="compositionally biased region" description="Basic and acidic residues" evidence="1">
    <location>
        <begin position="189"/>
        <end position="219"/>
    </location>
</feature>
<comment type="caution">
    <text evidence="3">The sequence shown here is derived from an EMBL/GenBank/DDBJ whole genome shotgun (WGS) entry which is preliminary data.</text>
</comment>
<feature type="transmembrane region" description="Helical" evidence="2">
    <location>
        <begin position="12"/>
        <end position="30"/>
    </location>
</feature>
<sequence>MGGIEKWKFRNGFCIAAGLFAVVPATFVLNRPDWYKEKMLASGFPVLAVGSAFVVTGTITQICERINERMVPLNRIIVMAIGGLCILAASIVFTIVVIVGNKQDDYAIVRATAVYCWLALFLDIIYIILAVVWPQDETDELISQQPNNVVEQSEHVANNATNVLIDANASNTPTVKGSLRAPRSQQGVRSERSRRGSIRSDKSPRRSERSGVRNVERSRHGVHRSYRSGRSSRRSGKNTGRSRRSRRRSGSGSQHSEDRREAAVAGRM</sequence>
<organism evidence="3 4">
    <name type="scientific">Toxocara canis</name>
    <name type="common">Canine roundworm</name>
    <dbReference type="NCBI Taxonomy" id="6265"/>
    <lineage>
        <taxon>Eukaryota</taxon>
        <taxon>Metazoa</taxon>
        <taxon>Ecdysozoa</taxon>
        <taxon>Nematoda</taxon>
        <taxon>Chromadorea</taxon>
        <taxon>Rhabditida</taxon>
        <taxon>Spirurina</taxon>
        <taxon>Ascaridomorpha</taxon>
        <taxon>Ascaridoidea</taxon>
        <taxon>Toxocaridae</taxon>
        <taxon>Toxocara</taxon>
    </lineage>
</organism>
<dbReference type="Proteomes" id="UP000031036">
    <property type="component" value="Unassembled WGS sequence"/>
</dbReference>
<evidence type="ECO:0000313" key="4">
    <source>
        <dbReference type="Proteomes" id="UP000031036"/>
    </source>
</evidence>
<reference evidence="3 4" key="1">
    <citation type="submission" date="2014-11" db="EMBL/GenBank/DDBJ databases">
        <title>Genetic blueprint of the zoonotic pathogen Toxocara canis.</title>
        <authorList>
            <person name="Zhu X.-Q."/>
            <person name="Korhonen P.K."/>
            <person name="Cai H."/>
            <person name="Young N.D."/>
            <person name="Nejsum P."/>
            <person name="von Samson-Himmelstjerna G."/>
            <person name="Boag P.R."/>
            <person name="Tan P."/>
            <person name="Li Q."/>
            <person name="Min J."/>
            <person name="Yang Y."/>
            <person name="Wang X."/>
            <person name="Fang X."/>
            <person name="Hall R.S."/>
            <person name="Hofmann A."/>
            <person name="Sternberg P.W."/>
            <person name="Jex A.R."/>
            <person name="Gasser R.B."/>
        </authorList>
    </citation>
    <scope>NUCLEOTIDE SEQUENCE [LARGE SCALE GENOMIC DNA]</scope>
    <source>
        <strain evidence="3">PN_DK_2014</strain>
    </source>
</reference>